<dbReference type="GO" id="GO:0008199">
    <property type="term" value="F:ferric iron binding"/>
    <property type="evidence" value="ECO:0007669"/>
    <property type="project" value="InterPro"/>
</dbReference>
<evidence type="ECO:0000313" key="10">
    <source>
        <dbReference type="Proteomes" id="UP000199409"/>
    </source>
</evidence>
<dbReference type="PANTHER" id="PTHR11431">
    <property type="entry name" value="FERRITIN"/>
    <property type="match status" value="1"/>
</dbReference>
<dbReference type="PROSITE" id="PS50905">
    <property type="entry name" value="FERRITIN_LIKE"/>
    <property type="match status" value="1"/>
</dbReference>
<feature type="binding site" evidence="6">
    <location>
        <position position="53"/>
    </location>
    <ligand>
        <name>Fe cation</name>
        <dbReference type="ChEBI" id="CHEBI:24875"/>
        <label>1</label>
    </ligand>
</feature>
<comment type="function">
    <text evidence="7">Iron-storage protein.</text>
</comment>
<evidence type="ECO:0000256" key="3">
    <source>
        <dbReference type="ARBA" id="ARBA00022723"/>
    </source>
</evidence>
<dbReference type="CDD" id="cd01055">
    <property type="entry name" value="Nonheme_Ferritin"/>
    <property type="match status" value="1"/>
</dbReference>
<keyword evidence="2 7" id="KW-0409">Iron storage</keyword>
<proteinExistence type="inferred from homology"/>
<evidence type="ECO:0000256" key="2">
    <source>
        <dbReference type="ARBA" id="ARBA00022434"/>
    </source>
</evidence>
<dbReference type="GO" id="GO:0004322">
    <property type="term" value="F:ferroxidase activity"/>
    <property type="evidence" value="ECO:0007669"/>
    <property type="project" value="TreeGrafter"/>
</dbReference>
<sequence length="170" mass="19714">MLTPKLVSAINDQIQFEYYSAFIYKAMQAYFEAEDLPGMANWMNIQFQEEMSHAEKMFQFVCETGGRVLLQSMETPHNDYNSPLHIFEEALRHEQIVTARINDLMDLAQQEKNHAAQIFLQWFVTEQVEEEANASHIIAKLKRVQEDGRGLMMIDQELAKRVFVPIAAEA</sequence>
<name>A0A1H4CIW2_9BACT</name>
<dbReference type="GO" id="GO:0006826">
    <property type="term" value="P:iron ion transport"/>
    <property type="evidence" value="ECO:0007669"/>
    <property type="project" value="InterPro"/>
</dbReference>
<dbReference type="FunFam" id="1.20.1260.10:FF:000001">
    <property type="entry name" value="Non-heme ferritin"/>
    <property type="match status" value="1"/>
</dbReference>
<organism evidence="9 10">
    <name type="scientific">Desulfuromusa kysingii</name>
    <dbReference type="NCBI Taxonomy" id="37625"/>
    <lineage>
        <taxon>Bacteria</taxon>
        <taxon>Pseudomonadati</taxon>
        <taxon>Thermodesulfobacteriota</taxon>
        <taxon>Desulfuromonadia</taxon>
        <taxon>Desulfuromonadales</taxon>
        <taxon>Geopsychrobacteraceae</taxon>
        <taxon>Desulfuromusa</taxon>
    </lineage>
</organism>
<dbReference type="InterPro" id="IPR009040">
    <property type="entry name" value="Ferritin-like_diiron"/>
</dbReference>
<dbReference type="InterPro" id="IPR008331">
    <property type="entry name" value="Ferritin_DPS_dom"/>
</dbReference>
<dbReference type="PANTHER" id="PTHR11431:SF127">
    <property type="entry name" value="BACTERIAL NON-HEME FERRITIN"/>
    <property type="match status" value="1"/>
</dbReference>
<keyword evidence="3 6" id="KW-0479">Metal-binding</keyword>
<feature type="binding site" evidence="6">
    <location>
        <position position="50"/>
    </location>
    <ligand>
        <name>Fe cation</name>
        <dbReference type="ChEBI" id="CHEBI:24875"/>
        <label>1</label>
    </ligand>
</feature>
<reference evidence="9 10" key="1">
    <citation type="submission" date="2016-10" db="EMBL/GenBank/DDBJ databases">
        <authorList>
            <person name="de Groot N.N."/>
        </authorList>
    </citation>
    <scope>NUCLEOTIDE SEQUENCE [LARGE SCALE GENOMIC DNA]</scope>
    <source>
        <strain evidence="9 10">DSM 7343</strain>
    </source>
</reference>
<evidence type="ECO:0000256" key="6">
    <source>
        <dbReference type="PIRSR" id="PIRSR601519-1"/>
    </source>
</evidence>
<feature type="binding site" evidence="6">
    <location>
        <position position="17"/>
    </location>
    <ligand>
        <name>Fe cation</name>
        <dbReference type="ChEBI" id="CHEBI:24875"/>
        <label>1</label>
    </ligand>
</feature>
<dbReference type="InterPro" id="IPR009078">
    <property type="entry name" value="Ferritin-like_SF"/>
</dbReference>
<feature type="binding site" evidence="6">
    <location>
        <position position="127"/>
    </location>
    <ligand>
        <name>Fe cation</name>
        <dbReference type="ChEBI" id="CHEBI:24875"/>
        <label>1</label>
    </ligand>
</feature>
<dbReference type="Proteomes" id="UP000199409">
    <property type="component" value="Unassembled WGS sequence"/>
</dbReference>
<keyword evidence="5 6" id="KW-0408">Iron</keyword>
<comment type="subcellular location">
    <subcellularLocation>
        <location evidence="7">Cytoplasm</location>
    </subcellularLocation>
</comment>
<evidence type="ECO:0000259" key="8">
    <source>
        <dbReference type="PROSITE" id="PS50905"/>
    </source>
</evidence>
<comment type="catalytic activity">
    <reaction evidence="7">
        <text>4 Fe(2+) + O2 + 6 H2O = 4 iron(III) oxide-hydroxide + 12 H(+)</text>
        <dbReference type="Rhea" id="RHEA:11972"/>
        <dbReference type="ChEBI" id="CHEBI:15377"/>
        <dbReference type="ChEBI" id="CHEBI:15378"/>
        <dbReference type="ChEBI" id="CHEBI:15379"/>
        <dbReference type="ChEBI" id="CHEBI:29033"/>
        <dbReference type="ChEBI" id="CHEBI:78619"/>
        <dbReference type="EC" id="1.16.3.2"/>
    </reaction>
</comment>
<dbReference type="InterPro" id="IPR001519">
    <property type="entry name" value="Ferritin"/>
</dbReference>
<dbReference type="EC" id="1.16.3.2" evidence="7"/>
<evidence type="ECO:0000256" key="7">
    <source>
        <dbReference type="RuleBase" id="RU361145"/>
    </source>
</evidence>
<gene>
    <name evidence="9" type="ORF">SAMN05660420_02568</name>
</gene>
<dbReference type="GO" id="GO:0006879">
    <property type="term" value="P:intracellular iron ion homeostasis"/>
    <property type="evidence" value="ECO:0007669"/>
    <property type="project" value="UniProtKB-KW"/>
</dbReference>
<evidence type="ECO:0000256" key="5">
    <source>
        <dbReference type="ARBA" id="ARBA00023004"/>
    </source>
</evidence>
<accession>A0A1H4CIW2</accession>
<keyword evidence="4" id="KW-0560">Oxidoreductase</keyword>
<dbReference type="RefSeq" id="WP_092349264.1">
    <property type="nucleotide sequence ID" value="NZ_FNQN01000008.1"/>
</dbReference>
<dbReference type="AlphaFoldDB" id="A0A1H4CIW2"/>
<dbReference type="GO" id="GO:0005829">
    <property type="term" value="C:cytosol"/>
    <property type="evidence" value="ECO:0007669"/>
    <property type="project" value="TreeGrafter"/>
</dbReference>
<evidence type="ECO:0000313" key="9">
    <source>
        <dbReference type="EMBL" id="SEA60269.1"/>
    </source>
</evidence>
<dbReference type="STRING" id="37625.SAMN05660420_02568"/>
<keyword evidence="7" id="KW-0963">Cytoplasm</keyword>
<dbReference type="GO" id="GO:0008198">
    <property type="term" value="F:ferrous iron binding"/>
    <property type="evidence" value="ECO:0007669"/>
    <property type="project" value="TreeGrafter"/>
</dbReference>
<dbReference type="SUPFAM" id="SSF47240">
    <property type="entry name" value="Ferritin-like"/>
    <property type="match status" value="1"/>
</dbReference>
<dbReference type="GO" id="GO:0042802">
    <property type="term" value="F:identical protein binding"/>
    <property type="evidence" value="ECO:0007669"/>
    <property type="project" value="UniProtKB-ARBA"/>
</dbReference>
<feature type="domain" description="Ferritin-like diiron" evidence="8">
    <location>
        <begin position="1"/>
        <end position="145"/>
    </location>
</feature>
<dbReference type="Pfam" id="PF00210">
    <property type="entry name" value="Ferritin"/>
    <property type="match status" value="1"/>
</dbReference>
<protein>
    <recommendedName>
        <fullName evidence="7">Ferritin</fullName>
        <ecNumber evidence="7">1.16.3.2</ecNumber>
    </recommendedName>
</protein>
<dbReference type="EMBL" id="FNQN01000008">
    <property type="protein sequence ID" value="SEA60269.1"/>
    <property type="molecule type" value="Genomic_DNA"/>
</dbReference>
<feature type="binding site" evidence="6">
    <location>
        <position position="94"/>
    </location>
    <ligand>
        <name>Fe cation</name>
        <dbReference type="ChEBI" id="CHEBI:24875"/>
        <label>1</label>
    </ligand>
</feature>
<dbReference type="Gene3D" id="1.20.1260.10">
    <property type="match status" value="1"/>
</dbReference>
<evidence type="ECO:0000256" key="4">
    <source>
        <dbReference type="ARBA" id="ARBA00023002"/>
    </source>
</evidence>
<dbReference type="InterPro" id="IPR041719">
    <property type="entry name" value="Ferritin_prok"/>
</dbReference>
<dbReference type="OrthoDB" id="9801481at2"/>
<comment type="similarity">
    <text evidence="1 7">Belongs to the ferritin family. Prokaryotic subfamily.</text>
</comment>
<dbReference type="InterPro" id="IPR012347">
    <property type="entry name" value="Ferritin-like"/>
</dbReference>
<evidence type="ECO:0000256" key="1">
    <source>
        <dbReference type="ARBA" id="ARBA00006950"/>
    </source>
</evidence>
<keyword evidence="10" id="KW-1185">Reference proteome</keyword>